<feature type="chain" id="PRO_5026068299" evidence="3">
    <location>
        <begin position="32"/>
        <end position="370"/>
    </location>
</feature>
<name>A0A6G8Q190_9ACTN</name>
<organism evidence="5 6">
    <name type="scientific">Rubrobacter marinus</name>
    <dbReference type="NCBI Taxonomy" id="2653852"/>
    <lineage>
        <taxon>Bacteria</taxon>
        <taxon>Bacillati</taxon>
        <taxon>Actinomycetota</taxon>
        <taxon>Rubrobacteria</taxon>
        <taxon>Rubrobacterales</taxon>
        <taxon>Rubrobacteraceae</taxon>
        <taxon>Rubrobacter</taxon>
    </lineage>
</organism>
<keyword evidence="6" id="KW-1185">Reference proteome</keyword>
<dbReference type="Pfam" id="PF01345">
    <property type="entry name" value="DUF11"/>
    <property type="match status" value="2"/>
</dbReference>
<feature type="compositionally biased region" description="Low complexity" evidence="1">
    <location>
        <begin position="129"/>
        <end position="145"/>
    </location>
</feature>
<dbReference type="InterPro" id="IPR047589">
    <property type="entry name" value="DUF11_rpt"/>
</dbReference>
<evidence type="ECO:0000259" key="4">
    <source>
        <dbReference type="Pfam" id="PF01345"/>
    </source>
</evidence>
<dbReference type="InterPro" id="IPR001434">
    <property type="entry name" value="OmcB-like_DUF11"/>
</dbReference>
<feature type="domain" description="DUF11" evidence="4">
    <location>
        <begin position="159"/>
        <end position="258"/>
    </location>
</feature>
<keyword evidence="2" id="KW-0472">Membrane</keyword>
<dbReference type="KEGG" id="rmar:GBA65_18520"/>
<reference evidence="5 6" key="1">
    <citation type="submission" date="2019-10" db="EMBL/GenBank/DDBJ databases">
        <title>Rubrobacter sp nov SCSIO 52915 isolated from a deep-sea sediment in the South China Sea.</title>
        <authorList>
            <person name="Chen R.W."/>
        </authorList>
    </citation>
    <scope>NUCLEOTIDE SEQUENCE [LARGE SCALE GENOMIC DNA]</scope>
    <source>
        <strain evidence="5 6">SCSIO 52915</strain>
    </source>
</reference>
<feature type="domain" description="DUF11" evidence="4">
    <location>
        <begin position="36"/>
        <end position="152"/>
    </location>
</feature>
<dbReference type="PANTHER" id="PTHR34819">
    <property type="entry name" value="LARGE CYSTEINE-RICH PERIPLASMIC PROTEIN OMCB"/>
    <property type="match status" value="1"/>
</dbReference>
<gene>
    <name evidence="5" type="ORF">GBA65_18520</name>
</gene>
<dbReference type="NCBIfam" id="TIGR01451">
    <property type="entry name" value="B_ant_repeat"/>
    <property type="match status" value="2"/>
</dbReference>
<accession>A0A6G8Q190</accession>
<dbReference type="AlphaFoldDB" id="A0A6G8Q190"/>
<evidence type="ECO:0000313" key="6">
    <source>
        <dbReference type="Proteomes" id="UP000502706"/>
    </source>
</evidence>
<feature type="compositionally biased region" description="Basic and acidic residues" evidence="1">
    <location>
        <begin position="326"/>
        <end position="337"/>
    </location>
</feature>
<proteinExistence type="predicted"/>
<keyword evidence="2" id="KW-1133">Transmembrane helix</keyword>
<keyword evidence="3" id="KW-0732">Signal</keyword>
<evidence type="ECO:0000256" key="3">
    <source>
        <dbReference type="SAM" id="SignalP"/>
    </source>
</evidence>
<evidence type="ECO:0000256" key="2">
    <source>
        <dbReference type="SAM" id="Phobius"/>
    </source>
</evidence>
<protein>
    <submittedName>
        <fullName evidence="5">DUF11 domain-containing protein</fullName>
    </submittedName>
</protein>
<dbReference type="Proteomes" id="UP000502706">
    <property type="component" value="Chromosome"/>
</dbReference>
<feature type="signal peptide" evidence="3">
    <location>
        <begin position="1"/>
        <end position="31"/>
    </location>
</feature>
<evidence type="ECO:0000313" key="5">
    <source>
        <dbReference type="EMBL" id="QIN80180.1"/>
    </source>
</evidence>
<evidence type="ECO:0000256" key="1">
    <source>
        <dbReference type="SAM" id="MobiDB-lite"/>
    </source>
</evidence>
<dbReference type="EMBL" id="CP045121">
    <property type="protein sequence ID" value="QIN80180.1"/>
    <property type="molecule type" value="Genomic_DNA"/>
</dbReference>
<feature type="transmembrane region" description="Helical" evidence="2">
    <location>
        <begin position="346"/>
        <end position="364"/>
    </location>
</feature>
<keyword evidence="2" id="KW-0812">Transmembrane</keyword>
<feature type="compositionally biased region" description="Acidic residues" evidence="1">
    <location>
        <begin position="310"/>
        <end position="325"/>
    </location>
</feature>
<dbReference type="InterPro" id="IPR051172">
    <property type="entry name" value="Chlamydia_OmcB"/>
</dbReference>
<sequence length="370" mass="38703">MVGEAILRSKTVLTALLAALGLVLFQHVAWAQTPGLSITKEGPATVEPGANFSYVLTVTNATATDTLVVVRDQLPRGLTFVSSEGARCDLALTDPSGRTVECDPVNVSANGRAQITLNVTAPSTAGPITNSASATSTSQANPTTPVNSNEVTTNVVPNLSIEKLDDPDPVSDVEDLLLYTIRVQNRGANPVSGVAITDNLPLDVVDFVEVESDDYVCQVTAGVVQCNAERAFGPGEISTVQIVVEPEVAGTIENTAALFVEGIRGPIETATETTTVQAPAVEDEDENPDNGNGNDDNGNDDNGDDSNTNDSDDDDSSDNISDDNNDVDRDTIPDKNLPDTGGTSKGVLVGAALLALFVGFLTWISRYRSV</sequence>
<feature type="region of interest" description="Disordered" evidence="1">
    <location>
        <begin position="122"/>
        <end position="151"/>
    </location>
</feature>
<feature type="region of interest" description="Disordered" evidence="1">
    <location>
        <begin position="271"/>
        <end position="343"/>
    </location>
</feature>